<proteinExistence type="predicted"/>
<organism evidence="1">
    <name type="scientific">uncultured Gemmatimonadota bacterium</name>
    <dbReference type="NCBI Taxonomy" id="203437"/>
    <lineage>
        <taxon>Bacteria</taxon>
        <taxon>Pseudomonadati</taxon>
        <taxon>Gemmatimonadota</taxon>
        <taxon>environmental samples</taxon>
    </lineage>
</organism>
<dbReference type="SUPFAM" id="SSF63411">
    <property type="entry name" value="LuxS/MPP-like metallohydrolase"/>
    <property type="match status" value="2"/>
</dbReference>
<dbReference type="InterPro" id="IPR011249">
    <property type="entry name" value="Metalloenz_LuxS/M16"/>
</dbReference>
<protein>
    <recommendedName>
        <fullName evidence="2">Peptidase M16 C-terminal domain-containing protein</fullName>
    </recommendedName>
</protein>
<dbReference type="AlphaFoldDB" id="A0A6J4KZS6"/>
<evidence type="ECO:0000313" key="1">
    <source>
        <dbReference type="EMBL" id="CAA9318350.1"/>
    </source>
</evidence>
<gene>
    <name evidence="1" type="ORF">AVDCRST_MAG89-1517</name>
</gene>
<evidence type="ECO:0008006" key="2">
    <source>
        <dbReference type="Google" id="ProtNLM"/>
    </source>
</evidence>
<dbReference type="EMBL" id="CADCTV010000331">
    <property type="protein sequence ID" value="CAA9318350.1"/>
    <property type="molecule type" value="Genomic_DNA"/>
</dbReference>
<dbReference type="GO" id="GO:0046872">
    <property type="term" value="F:metal ion binding"/>
    <property type="evidence" value="ECO:0007669"/>
    <property type="project" value="InterPro"/>
</dbReference>
<accession>A0A6J4KZS6</accession>
<sequence>MLSLLIALGLAAADSVPRPAAAQPAVVVHHQPALPIVALRLSLLADDPPGYAGAGHLVQHLLLPQLEERMARVGGRVQAVRTSDAVVYTVVGPAVELEYLSETLRLALRAPAAGTGETLRALAQLAQERGAEREIAGAFVRTALRGVLFPGDLSAAGTDAAAERLSTARLGDVWGAMYSPERISIVAVGDVRMDDVRRAFRDLPPAGSARLEALADTVAPLAGAAPQATRGWVARGWNASPLDPAAVTVTARLLRNQLRRRMTRSAVDVEHWWTHHGQAVALVVATPDTLMPAARRTVDGALAAVATALDEAQVRDAAASVRREMLFYARTPERMAEVLGAFGDRGLDSEASQRFFAAVDRVTEDDVRAVLGALRETQPAIVEVPPQKLEAK</sequence>
<reference evidence="1" key="1">
    <citation type="submission" date="2020-02" db="EMBL/GenBank/DDBJ databases">
        <authorList>
            <person name="Meier V. D."/>
        </authorList>
    </citation>
    <scope>NUCLEOTIDE SEQUENCE</scope>
    <source>
        <strain evidence="1">AVDCRST_MAG89</strain>
    </source>
</reference>
<dbReference type="Gene3D" id="3.30.830.10">
    <property type="entry name" value="Metalloenzyme, LuxS/M16 peptidase-like"/>
    <property type="match status" value="2"/>
</dbReference>
<name>A0A6J4KZS6_9BACT</name>